<proteinExistence type="predicted"/>
<organism evidence="1 2">
    <name type="scientific">Phormidesmis priestleyi ULC007</name>
    <dbReference type="NCBI Taxonomy" id="1920490"/>
    <lineage>
        <taxon>Bacteria</taxon>
        <taxon>Bacillati</taxon>
        <taxon>Cyanobacteriota</taxon>
        <taxon>Cyanophyceae</taxon>
        <taxon>Leptolyngbyales</taxon>
        <taxon>Leptolyngbyaceae</taxon>
        <taxon>Phormidesmis</taxon>
    </lineage>
</organism>
<dbReference type="EMBL" id="PVWG01000083">
    <property type="protein sequence ID" value="PSB14620.1"/>
    <property type="molecule type" value="Genomic_DNA"/>
</dbReference>
<keyword evidence="2" id="KW-1185">Reference proteome</keyword>
<reference evidence="1 2" key="2">
    <citation type="submission" date="2018-03" db="EMBL/GenBank/DDBJ databases">
        <title>The ancient ancestry and fast evolution of plastids.</title>
        <authorList>
            <person name="Moore K.R."/>
            <person name="Magnabosco C."/>
            <person name="Momper L."/>
            <person name="Gold D.A."/>
            <person name="Bosak T."/>
            <person name="Fournier G.P."/>
        </authorList>
    </citation>
    <scope>NUCLEOTIDE SEQUENCE [LARGE SCALE GENOMIC DNA]</scope>
    <source>
        <strain evidence="1 2">ULC007</strain>
    </source>
</reference>
<protein>
    <submittedName>
        <fullName evidence="1">Uncharacterized protein</fullName>
    </submittedName>
</protein>
<dbReference type="Proteomes" id="UP000238634">
    <property type="component" value="Unassembled WGS sequence"/>
</dbReference>
<evidence type="ECO:0000313" key="2">
    <source>
        <dbReference type="Proteomes" id="UP000238634"/>
    </source>
</evidence>
<comment type="caution">
    <text evidence="1">The sequence shown here is derived from an EMBL/GenBank/DDBJ whole genome shotgun (WGS) entry which is preliminary data.</text>
</comment>
<dbReference type="AlphaFoldDB" id="A0A2T1D2B5"/>
<name>A0A2T1D2B5_9CYAN</name>
<dbReference type="OrthoDB" id="516474at2"/>
<dbReference type="RefSeq" id="WP_073075282.1">
    <property type="nucleotide sequence ID" value="NZ_MPPI01000073.1"/>
</dbReference>
<accession>A0A2T1D2B5</accession>
<dbReference type="STRING" id="1920490.GCA_001895925_03400"/>
<reference evidence="1 2" key="1">
    <citation type="submission" date="2018-02" db="EMBL/GenBank/DDBJ databases">
        <authorList>
            <person name="Cohen D.B."/>
            <person name="Kent A.D."/>
        </authorList>
    </citation>
    <scope>NUCLEOTIDE SEQUENCE [LARGE SCALE GENOMIC DNA]</scope>
    <source>
        <strain evidence="1 2">ULC007</strain>
    </source>
</reference>
<evidence type="ECO:0000313" key="1">
    <source>
        <dbReference type="EMBL" id="PSB14620.1"/>
    </source>
</evidence>
<sequence>MSNTVPVSLSQTQIVTLERFYTLKERSEILRFLEGSPAIVNTLLEAPASIQHYFPTEKLFLDIRVDPELADDIEIVLVILTSLDPQEALKRLRHLDQDWWRGVSRQVWGKICVLLEYSDVV</sequence>
<gene>
    <name evidence="1" type="ORF">C7B65_26205</name>
</gene>